<dbReference type="GO" id="GO:0004672">
    <property type="term" value="F:protein kinase activity"/>
    <property type="evidence" value="ECO:0007669"/>
    <property type="project" value="InterPro"/>
</dbReference>
<proteinExistence type="predicted"/>
<dbReference type="VEuPathDB" id="AmoebaDB:NF0050130"/>
<feature type="domain" description="Protein kinase" evidence="3">
    <location>
        <begin position="71"/>
        <end position="375"/>
    </location>
</feature>
<dbReference type="Pfam" id="PF13191">
    <property type="entry name" value="AAA_16"/>
    <property type="match status" value="1"/>
</dbReference>
<sequence length="1807" mass="206697">MSRLTSDHHHQYSPQEYAAQTESTEEQRKDHGPSSSSSTSKHSSPFHKSTSFEKITDTILPAFFTPCVVEGFPSSVIHYGKLSSRVITCHYTPQHYRGAIALPLDFNTVYCLKIALSTPSVTQLEREVSICNYLNNSLPNNDIVPKIFTYLSDYFILVRELVVGRSFRDYFKEWGEICNKLENLSLFTYHLTLCKELHDILDISIKACDSLSQIHSLRVCHLDLRPENLIIDTHHSTVKIIDFGMGCFLSLDNPFVYSDKPIGYFPYMSPEATGKISKPIGFHSDIYSFGFMLYEMLAKEHPFGSNKANSEYIFSHITHQPEVLYNNLKRRGLIMDETSLYAKLMSAVSAVVTKMVQKAIDKRYMNFEGVKQDLLLILKCLQTNDMSFLRDFIAGERDIQTNLTIPFVVYGRQNVIDAMTCTLNEVRDYKQPKALLISGYSGVGKSCVVREFRNKFKQDVCFIETKYDQSHNVIIYLFYDAQELKNKYNLVIHLLQIYRNLKNKPLCIFLDNLQWTDYESINLVKEILGLGTCETFPFLLIGVYRNREIKENTPLGNFLKYVKPKASNITEIVLSELSLEDCNSMVASSLKRSLYETISLTRILFEKTRGNPFYLKQLLVSLYKSGKIFFNNSLKLLSWNLDEIQKVHYTQNVVDFLLQKFAIMNLTTKKVLAFASCIGSRFAFNELRDLLNIKINEFSIIDLKETIDNAIKEGWLSYVDSKVLQFNHDRLQQAANQSLKEKKKMLIHYVYGKRLLRKIENSQAVLEDHIFDIIAHLNYRANDNTLLNKKSKRNMLLQLNALAASKAINSGAIEQARNFVSIAKRILHYGTIDVWNDSYDIAFKLLILEGNCEYETNLISAASLFNQAIDKSKNRLHLFEACYYSIMVHVSQGNYEDVFEILKHHLFPTCDELKFLSCNPNIELLKIWISDKMHHFKLNIIDKITSKYDILELPDLTDAEQIYIVNILGISAPALFLMKSYDENKNASSKCMAMIILLLASEMVLTKGLCPLCSMVLSSLGWYWNTIDLYPKMTLFIDTAIELARNRYKDNNQVLSACLLPKVLGYFLYSNVNAIENVRWILNTMAFSSPFFYSNNDIRSSIESSKKAISLFDNMGNLLLRDASQMILDLKCVLSGEIETFNPVYKCDVLQYPFFRQLHHMFKGICCYFQQMWEEAFLCMEKSYEFKEDSIGLCSTWIDAIFQGLIACTYENHLLKNNVDHPELFSRCKTLIDYSLKTLDMLSTTNPLVFKCSFELVTAEHLFCKHLQKGHIEDTRHVISSLNSALKWATRERNHFILKLVNWRMGEIYKDLEMENIVVGRYLSNAFEQFNEMGASIIVNHIWESYKEDINAYNNEVLGNKGIGAGSQPTLSSSSCSSSSDSICTTREAFLSLTQTYSESDNLDFKEIFVSILPLLSQHTDASRCCLVLKRESGIFLTRNEQLSNFASGEQDTYFEKNHIASALCLPIIRDNSVVGCMYLENRDTEGVFTTEKVNIAKLIISISIENAEIFNSINKSYTRFLPYEFLKLLGKNHVTKIQLGDAVSREMTVLFSDIYGFTDLMERLSAKEGFNFINRLLMRIGPPISKYGGFIDKILGDGIMALFTEPQSAIQASLEMMSELESFNIENISSIKIGIGISSGVVSLGTIGFTQRLDATVISDTVNIASRCQSLNRSFNTRILVTESVINASHLEPGDVACAVYLGRFILKGKQLFKDLYEIREKRAVSSSNRCLTLIDEMVRSFQSRKFDHCLNLGKKALVTFTEDPFVKSICDLYLQACPIYGNSILPIHWSGEIRLSKDGEPKPYY</sequence>
<dbReference type="PROSITE" id="PS50011">
    <property type="entry name" value="PROTEIN_KINASE_DOM"/>
    <property type="match status" value="1"/>
</dbReference>
<feature type="region of interest" description="Disordered" evidence="2">
    <location>
        <begin position="1"/>
        <end position="48"/>
    </location>
</feature>
<evidence type="ECO:0000256" key="1">
    <source>
        <dbReference type="ARBA" id="ARBA00004167"/>
    </source>
</evidence>
<feature type="compositionally biased region" description="Basic and acidic residues" evidence="2">
    <location>
        <begin position="1"/>
        <end position="10"/>
    </location>
</feature>
<dbReference type="Gene3D" id="3.40.50.300">
    <property type="entry name" value="P-loop containing nucleotide triphosphate hydrolases"/>
    <property type="match status" value="1"/>
</dbReference>
<dbReference type="EMBL" id="VFQX01000062">
    <property type="protein sequence ID" value="KAF0973122.1"/>
    <property type="molecule type" value="Genomic_DNA"/>
</dbReference>
<dbReference type="InterPro" id="IPR008266">
    <property type="entry name" value="Tyr_kinase_AS"/>
</dbReference>
<evidence type="ECO:0000313" key="6">
    <source>
        <dbReference type="Proteomes" id="UP000444721"/>
    </source>
</evidence>
<feature type="compositionally biased region" description="Low complexity" evidence="2">
    <location>
        <begin position="33"/>
        <end position="48"/>
    </location>
</feature>
<dbReference type="SMART" id="SM00044">
    <property type="entry name" value="CYCc"/>
    <property type="match status" value="1"/>
</dbReference>
<dbReference type="Proteomes" id="UP000444721">
    <property type="component" value="Unassembled WGS sequence"/>
</dbReference>
<dbReference type="PROSITE" id="PS00109">
    <property type="entry name" value="PROTEIN_KINASE_TYR"/>
    <property type="match status" value="1"/>
</dbReference>
<dbReference type="SMART" id="SM00220">
    <property type="entry name" value="S_TKc"/>
    <property type="match status" value="1"/>
</dbReference>
<dbReference type="InterPro" id="IPR000719">
    <property type="entry name" value="Prot_kinase_dom"/>
</dbReference>
<dbReference type="CDD" id="cd07302">
    <property type="entry name" value="CHD"/>
    <property type="match status" value="1"/>
</dbReference>
<dbReference type="VEuPathDB" id="AmoebaDB:FDP41_008626"/>
<dbReference type="SUPFAM" id="SSF55781">
    <property type="entry name" value="GAF domain-like"/>
    <property type="match status" value="1"/>
</dbReference>
<dbReference type="VEuPathDB" id="AmoebaDB:NF0050120"/>
<accession>A0A6A5BE62</accession>
<evidence type="ECO:0000313" key="5">
    <source>
        <dbReference type="EMBL" id="KAF0973122.1"/>
    </source>
</evidence>
<dbReference type="InterPro" id="IPR011009">
    <property type="entry name" value="Kinase-like_dom_sf"/>
</dbReference>
<dbReference type="VEuPathDB" id="AmoebaDB:NfTy_086580"/>
<dbReference type="PANTHER" id="PTHR43642:SF1">
    <property type="entry name" value="HYBRID SIGNAL TRANSDUCTION HISTIDINE KINASE G"/>
    <property type="match status" value="1"/>
</dbReference>
<dbReference type="GO" id="GO:0016020">
    <property type="term" value="C:membrane"/>
    <property type="evidence" value="ECO:0007669"/>
    <property type="project" value="UniProtKB-SubCell"/>
</dbReference>
<comment type="subcellular location">
    <subcellularLocation>
        <location evidence="1">Membrane</location>
        <topology evidence="1">Single-pass membrane protein</topology>
    </subcellularLocation>
</comment>
<dbReference type="InterPro" id="IPR041664">
    <property type="entry name" value="AAA_16"/>
</dbReference>
<dbReference type="OMA" id="LEGNCEY"/>
<dbReference type="Gene3D" id="3.30.70.1230">
    <property type="entry name" value="Nucleotide cyclase"/>
    <property type="match status" value="1"/>
</dbReference>
<dbReference type="InterPro" id="IPR029787">
    <property type="entry name" value="Nucleotide_cyclase"/>
</dbReference>
<dbReference type="SUPFAM" id="SSF55073">
    <property type="entry name" value="Nucleotide cyclase"/>
    <property type="match status" value="1"/>
</dbReference>
<dbReference type="OrthoDB" id="60033at2759"/>
<dbReference type="GO" id="GO:0009190">
    <property type="term" value="P:cyclic nucleotide biosynthetic process"/>
    <property type="evidence" value="ECO:0007669"/>
    <property type="project" value="InterPro"/>
</dbReference>
<feature type="compositionally biased region" description="Polar residues" evidence="2">
    <location>
        <begin position="12"/>
        <end position="22"/>
    </location>
</feature>
<dbReference type="InterPro" id="IPR001054">
    <property type="entry name" value="A/G_cyclase"/>
</dbReference>
<evidence type="ECO:0000259" key="4">
    <source>
        <dbReference type="PROSITE" id="PS50125"/>
    </source>
</evidence>
<gene>
    <name evidence="5" type="ORF">FDP41_008626</name>
</gene>
<dbReference type="Pfam" id="PF00069">
    <property type="entry name" value="Pkinase"/>
    <property type="match status" value="1"/>
</dbReference>
<protein>
    <submittedName>
        <fullName evidence="5">Uncharacterized protein</fullName>
    </submittedName>
</protein>
<reference evidence="5 6" key="1">
    <citation type="journal article" date="2019" name="Sci. Rep.">
        <title>Nanopore sequencing improves the draft genome of the human pathogenic amoeba Naegleria fowleri.</title>
        <authorList>
            <person name="Liechti N."/>
            <person name="Schurch N."/>
            <person name="Bruggmann R."/>
            <person name="Wittwer M."/>
        </authorList>
    </citation>
    <scope>NUCLEOTIDE SEQUENCE [LARGE SCALE GENOMIC DNA]</scope>
    <source>
        <strain evidence="5 6">ATCC 30894</strain>
    </source>
</reference>
<name>A0A6A5BE62_NAEFO</name>
<dbReference type="SUPFAM" id="SSF56112">
    <property type="entry name" value="Protein kinase-like (PK-like)"/>
    <property type="match status" value="1"/>
</dbReference>
<dbReference type="InterPro" id="IPR053159">
    <property type="entry name" value="Hybrid_Histidine_Kinase"/>
</dbReference>
<dbReference type="PANTHER" id="PTHR43642">
    <property type="entry name" value="HYBRID SIGNAL TRANSDUCTION HISTIDINE KINASE G"/>
    <property type="match status" value="1"/>
</dbReference>
<keyword evidence="6" id="KW-1185">Reference proteome</keyword>
<feature type="domain" description="Guanylate cyclase" evidence="4">
    <location>
        <begin position="1549"/>
        <end position="1670"/>
    </location>
</feature>
<evidence type="ECO:0000259" key="3">
    <source>
        <dbReference type="PROSITE" id="PS50011"/>
    </source>
</evidence>
<dbReference type="PROSITE" id="PS50125">
    <property type="entry name" value="GUANYLATE_CYCLASE_2"/>
    <property type="match status" value="1"/>
</dbReference>
<evidence type="ECO:0000256" key="2">
    <source>
        <dbReference type="SAM" id="MobiDB-lite"/>
    </source>
</evidence>
<dbReference type="GO" id="GO:0035556">
    <property type="term" value="P:intracellular signal transduction"/>
    <property type="evidence" value="ECO:0007669"/>
    <property type="project" value="InterPro"/>
</dbReference>
<dbReference type="GeneID" id="68115844"/>
<dbReference type="Pfam" id="PF00211">
    <property type="entry name" value="Guanylate_cyc"/>
    <property type="match status" value="1"/>
</dbReference>
<dbReference type="InterPro" id="IPR029016">
    <property type="entry name" value="GAF-like_dom_sf"/>
</dbReference>
<dbReference type="SUPFAM" id="SSF52540">
    <property type="entry name" value="P-loop containing nucleoside triphosphate hydrolases"/>
    <property type="match status" value="1"/>
</dbReference>
<dbReference type="InterPro" id="IPR027417">
    <property type="entry name" value="P-loop_NTPase"/>
</dbReference>
<dbReference type="Gene3D" id="3.30.450.40">
    <property type="match status" value="1"/>
</dbReference>
<dbReference type="VEuPathDB" id="AmoebaDB:NF0050140"/>
<dbReference type="Gene3D" id="1.10.510.10">
    <property type="entry name" value="Transferase(Phosphotransferase) domain 1"/>
    <property type="match status" value="1"/>
</dbReference>
<comment type="caution">
    <text evidence="5">The sequence shown here is derived from an EMBL/GenBank/DDBJ whole genome shotgun (WGS) entry which is preliminary data.</text>
</comment>
<dbReference type="GO" id="GO:0005524">
    <property type="term" value="F:ATP binding"/>
    <property type="evidence" value="ECO:0007669"/>
    <property type="project" value="InterPro"/>
</dbReference>
<dbReference type="RefSeq" id="XP_044557835.1">
    <property type="nucleotide sequence ID" value="XM_044712500.1"/>
</dbReference>
<organism evidence="5 6">
    <name type="scientific">Naegleria fowleri</name>
    <name type="common">Brain eating amoeba</name>
    <dbReference type="NCBI Taxonomy" id="5763"/>
    <lineage>
        <taxon>Eukaryota</taxon>
        <taxon>Discoba</taxon>
        <taxon>Heterolobosea</taxon>
        <taxon>Tetramitia</taxon>
        <taxon>Eutetramitia</taxon>
        <taxon>Vahlkampfiidae</taxon>
        <taxon>Naegleria</taxon>
    </lineage>
</organism>